<comment type="caution">
    <text evidence="2">The sequence shown here is derived from an EMBL/GenBank/DDBJ whole genome shotgun (WGS) entry which is preliminary data.</text>
</comment>
<name>A0AAE1ACD5_9GAST</name>
<gene>
    <name evidence="2" type="ORF">RRG08_066447</name>
</gene>
<feature type="chain" id="PRO_5042239528" evidence="1">
    <location>
        <begin position="27"/>
        <end position="105"/>
    </location>
</feature>
<dbReference type="EMBL" id="JAWDGP010002179">
    <property type="protein sequence ID" value="KAK3784945.1"/>
    <property type="molecule type" value="Genomic_DNA"/>
</dbReference>
<evidence type="ECO:0000313" key="2">
    <source>
        <dbReference type="EMBL" id="KAK3784945.1"/>
    </source>
</evidence>
<protein>
    <submittedName>
        <fullName evidence="2">Uncharacterized protein</fullName>
    </submittedName>
</protein>
<accession>A0AAE1ACD5</accession>
<sequence length="105" mass="11334">MANLSITLAIFKVVLFIIILLERAESQELMCFGCLNNGVNSTCSGSGQYRFETCQPGEVCASNPFGHSDIGGCLALAICQEKVNANLYQSCCNSTFCNLQKNPRG</sequence>
<dbReference type="AlphaFoldDB" id="A0AAE1ACD5"/>
<evidence type="ECO:0000256" key="1">
    <source>
        <dbReference type="SAM" id="SignalP"/>
    </source>
</evidence>
<dbReference type="Proteomes" id="UP001283361">
    <property type="component" value="Unassembled WGS sequence"/>
</dbReference>
<reference evidence="2" key="1">
    <citation type="journal article" date="2023" name="G3 (Bethesda)">
        <title>A reference genome for the long-term kleptoplast-retaining sea slug Elysia crispata morphotype clarki.</title>
        <authorList>
            <person name="Eastman K.E."/>
            <person name="Pendleton A.L."/>
            <person name="Shaikh M.A."/>
            <person name="Suttiyut T."/>
            <person name="Ogas R."/>
            <person name="Tomko P."/>
            <person name="Gavelis G."/>
            <person name="Widhalm J.R."/>
            <person name="Wisecaver J.H."/>
        </authorList>
    </citation>
    <scope>NUCLEOTIDE SEQUENCE</scope>
    <source>
        <strain evidence="2">ECLA1</strain>
    </source>
</reference>
<feature type="signal peptide" evidence="1">
    <location>
        <begin position="1"/>
        <end position="26"/>
    </location>
</feature>
<keyword evidence="3" id="KW-1185">Reference proteome</keyword>
<organism evidence="2 3">
    <name type="scientific">Elysia crispata</name>
    <name type="common">lettuce slug</name>
    <dbReference type="NCBI Taxonomy" id="231223"/>
    <lineage>
        <taxon>Eukaryota</taxon>
        <taxon>Metazoa</taxon>
        <taxon>Spiralia</taxon>
        <taxon>Lophotrochozoa</taxon>
        <taxon>Mollusca</taxon>
        <taxon>Gastropoda</taxon>
        <taxon>Heterobranchia</taxon>
        <taxon>Euthyneura</taxon>
        <taxon>Panpulmonata</taxon>
        <taxon>Sacoglossa</taxon>
        <taxon>Placobranchoidea</taxon>
        <taxon>Plakobranchidae</taxon>
        <taxon>Elysia</taxon>
    </lineage>
</organism>
<keyword evidence="1" id="KW-0732">Signal</keyword>
<evidence type="ECO:0000313" key="3">
    <source>
        <dbReference type="Proteomes" id="UP001283361"/>
    </source>
</evidence>
<proteinExistence type="predicted"/>